<feature type="compositionally biased region" description="Basic residues" evidence="1">
    <location>
        <begin position="1"/>
        <end position="10"/>
    </location>
</feature>
<evidence type="ECO:0000256" key="1">
    <source>
        <dbReference type="SAM" id="MobiDB-lite"/>
    </source>
</evidence>
<evidence type="ECO:0000313" key="2">
    <source>
        <dbReference type="EMBL" id="DAG01097.1"/>
    </source>
</evidence>
<name>A0A8S5V2Z4_9CAUD</name>
<protein>
    <submittedName>
        <fullName evidence="2">Uncharacterized protein</fullName>
    </submittedName>
</protein>
<dbReference type="EMBL" id="BK016186">
    <property type="protein sequence ID" value="DAG01097.1"/>
    <property type="molecule type" value="Genomic_DNA"/>
</dbReference>
<feature type="region of interest" description="Disordered" evidence="1">
    <location>
        <begin position="1"/>
        <end position="57"/>
    </location>
</feature>
<accession>A0A8S5V2Z4</accession>
<sequence>MTGTRHKNHTSRPGAFRAGEPGREACHSRTSPASHKGVRPSRRATGSGEGFSALRLR</sequence>
<reference evidence="2" key="1">
    <citation type="journal article" date="2021" name="Proc. Natl. Acad. Sci. U.S.A.">
        <title>A Catalog of Tens of Thousands of Viruses from Human Metagenomes Reveals Hidden Associations with Chronic Diseases.</title>
        <authorList>
            <person name="Tisza M.J."/>
            <person name="Buck C.B."/>
        </authorList>
    </citation>
    <scope>NUCLEOTIDE SEQUENCE</scope>
    <source>
        <strain evidence="2">Ct6YY1</strain>
    </source>
</reference>
<proteinExistence type="predicted"/>
<organism evidence="2">
    <name type="scientific">Siphoviridae sp. ct6YY1</name>
    <dbReference type="NCBI Taxonomy" id="2825343"/>
    <lineage>
        <taxon>Viruses</taxon>
        <taxon>Duplodnaviria</taxon>
        <taxon>Heunggongvirae</taxon>
        <taxon>Uroviricota</taxon>
        <taxon>Caudoviricetes</taxon>
    </lineage>
</organism>